<organism evidence="3 4">
    <name type="scientific">Zingiber officinale</name>
    <name type="common">Ginger</name>
    <name type="synonym">Amomum zingiber</name>
    <dbReference type="NCBI Taxonomy" id="94328"/>
    <lineage>
        <taxon>Eukaryota</taxon>
        <taxon>Viridiplantae</taxon>
        <taxon>Streptophyta</taxon>
        <taxon>Embryophyta</taxon>
        <taxon>Tracheophyta</taxon>
        <taxon>Spermatophyta</taxon>
        <taxon>Magnoliopsida</taxon>
        <taxon>Liliopsida</taxon>
        <taxon>Zingiberales</taxon>
        <taxon>Zingiberaceae</taxon>
        <taxon>Zingiber</taxon>
    </lineage>
</organism>
<evidence type="ECO:0000313" key="4">
    <source>
        <dbReference type="Proteomes" id="UP000734854"/>
    </source>
</evidence>
<name>A0A8J5KWL6_ZINOF</name>
<evidence type="ECO:0000256" key="1">
    <source>
        <dbReference type="SAM" id="MobiDB-lite"/>
    </source>
</evidence>
<dbReference type="PANTHER" id="PTHR31589">
    <property type="entry name" value="PROTEIN, PUTATIVE (DUF239)-RELATED-RELATED"/>
    <property type="match status" value="1"/>
</dbReference>
<dbReference type="InterPro" id="IPR053168">
    <property type="entry name" value="Glutamic_endopeptidase"/>
</dbReference>
<accession>A0A8J5KWL6</accession>
<proteinExistence type="predicted"/>
<comment type="caution">
    <text evidence="3">The sequence shown here is derived from an EMBL/GenBank/DDBJ whole genome shotgun (WGS) entry which is preliminary data.</text>
</comment>
<gene>
    <name evidence="3" type="ORF">ZIOFF_043727</name>
</gene>
<reference evidence="3 4" key="1">
    <citation type="submission" date="2020-08" db="EMBL/GenBank/DDBJ databases">
        <title>Plant Genome Project.</title>
        <authorList>
            <person name="Zhang R.-G."/>
        </authorList>
    </citation>
    <scope>NUCLEOTIDE SEQUENCE [LARGE SCALE GENOMIC DNA]</scope>
    <source>
        <tissue evidence="3">Rhizome</tissue>
    </source>
</reference>
<dbReference type="InterPro" id="IPR004314">
    <property type="entry name" value="Neprosin"/>
</dbReference>
<feature type="domain" description="Neprosin PEP catalytic" evidence="2">
    <location>
        <begin position="219"/>
        <end position="457"/>
    </location>
</feature>
<keyword evidence="4" id="KW-1185">Reference proteome</keyword>
<dbReference type="Pfam" id="PF14365">
    <property type="entry name" value="Neprosin_AP"/>
    <property type="match status" value="1"/>
</dbReference>
<dbReference type="CDD" id="cd09272">
    <property type="entry name" value="RNase_HI_RT_Ty1"/>
    <property type="match status" value="1"/>
</dbReference>
<evidence type="ECO:0000313" key="3">
    <source>
        <dbReference type="EMBL" id="KAG6495897.1"/>
    </source>
</evidence>
<dbReference type="InterPro" id="IPR025521">
    <property type="entry name" value="Neprosin_propep"/>
</dbReference>
<evidence type="ECO:0000259" key="2">
    <source>
        <dbReference type="PROSITE" id="PS52045"/>
    </source>
</evidence>
<protein>
    <recommendedName>
        <fullName evidence="2">Neprosin PEP catalytic domain-containing protein</fullName>
    </recommendedName>
</protein>
<dbReference type="Pfam" id="PF03080">
    <property type="entry name" value="Neprosin"/>
    <property type="match status" value="1"/>
</dbReference>
<dbReference type="Proteomes" id="UP000734854">
    <property type="component" value="Unassembled WGS sequence"/>
</dbReference>
<dbReference type="PROSITE" id="PS52045">
    <property type="entry name" value="NEPROSIN_PEP_CD"/>
    <property type="match status" value="1"/>
</dbReference>
<dbReference type="EMBL" id="JACMSC010000012">
    <property type="protein sequence ID" value="KAG6495897.1"/>
    <property type="molecule type" value="Genomic_DNA"/>
</dbReference>
<feature type="region of interest" description="Disordered" evidence="1">
    <location>
        <begin position="380"/>
        <end position="399"/>
    </location>
</feature>
<dbReference type="PANTHER" id="PTHR31589:SF237">
    <property type="entry name" value="OS08G0411100 PROTEIN"/>
    <property type="match status" value="1"/>
</dbReference>
<sequence>MCALFKSEIFQTELCALDTTVTEADWLKGLLSEIPLMMKPIPSISIHYDNQTIIAQIRSSKYNQKQKRHVQIRLKSIRELVSLGVVPLDADPLTKGLDSEKIKRSTAADTWHLSEVEEKELEIQLKSLNKPYDKYGITFDCVDIYKQPAFDHPLLKNHTLQIKSTSFSKSMNNNPSSEILKLPRLCPRGTVPIRRTTKEDLIRAKQIQQSQLINLQDTTVPTKAFSAGVRFSTQNGPAKFYGISADLDVQYLSGILDDQTSATHIIVSKGERGPLAYHNVLQAGFHVAEGDSLTHFFTYWTSDGYQNTGCFNFLCHGFVQTSKRLAPGQVCTMGYLYLNISRDPHTSNWMLYNDLEQIGYWPREILNNMADSSQIQLSATASSPINKPSPPTGNGKIGGASFKSIKITDGRNNPYPPSVRNAAAFNELGKPFYEADYNQGCCLSHSKAHPKEAADVEDLEGKAKVVVVVMEEVDKIAPLSLPLFEVTGLEKKIRKVLDLGEFVGCSAGMDVFYEAGIVSSVSKNYYIEAPLGHISDLLLDSMVNSEPITAGIQASNPLISVQTSGCEIRLRHSTQIATHFRALAIPDNAFFLSRPSSICHSLFPVTIETDTKLWGEEDQEGLAGVLDLGAFVGCSAGMDVFYEAGIVRVLARTVILSSSLVGDCLEGSLSSILISVSSALFLVLDSGLSQLGCLTEDWRIAYLDFFGALDFLQMTEQFSPRCSLRRSQGVVSAPCSEETKEEPSFLAECESTSHFWGY</sequence>
<dbReference type="AlphaFoldDB" id="A0A8J5KWL6"/>